<evidence type="ECO:0000313" key="2">
    <source>
        <dbReference type="Proteomes" id="UP001497535"/>
    </source>
</evidence>
<organism evidence="1 2">
    <name type="scientific">Meloidogyne enterolobii</name>
    <name type="common">Root-knot nematode worm</name>
    <name type="synonym">Meloidogyne mayaguensis</name>
    <dbReference type="NCBI Taxonomy" id="390850"/>
    <lineage>
        <taxon>Eukaryota</taxon>
        <taxon>Metazoa</taxon>
        <taxon>Ecdysozoa</taxon>
        <taxon>Nematoda</taxon>
        <taxon>Chromadorea</taxon>
        <taxon>Rhabditida</taxon>
        <taxon>Tylenchina</taxon>
        <taxon>Tylenchomorpha</taxon>
        <taxon>Tylenchoidea</taxon>
        <taxon>Meloidogynidae</taxon>
        <taxon>Meloidogyninae</taxon>
        <taxon>Meloidogyne</taxon>
    </lineage>
</organism>
<evidence type="ECO:0000313" key="1">
    <source>
        <dbReference type="EMBL" id="CAK5010135.1"/>
    </source>
</evidence>
<protein>
    <submittedName>
        <fullName evidence="1">Uncharacterized protein</fullName>
    </submittedName>
</protein>
<accession>A0ACB0XNN0</accession>
<keyword evidence="2" id="KW-1185">Reference proteome</keyword>
<sequence length="134" mass="15634">MGVGAEKAGNHKGFRRCSTRWYNFYFELFTHSSKCSLQIDQTENLREDWFQRNGQILISIYCKGAIIEGTKIDTDGLNLKAKIKFNFGDKETLREYELFGEIIPSESMVLISERKVEIVLKQVNKDAWPRLTYK</sequence>
<gene>
    <name evidence="1" type="ORF">MENTE1834_LOCUS1536</name>
</gene>
<dbReference type="Proteomes" id="UP001497535">
    <property type="component" value="Unassembled WGS sequence"/>
</dbReference>
<name>A0ACB0XNN0_MELEN</name>
<comment type="caution">
    <text evidence="1">The sequence shown here is derived from an EMBL/GenBank/DDBJ whole genome shotgun (WGS) entry which is preliminary data.</text>
</comment>
<reference evidence="1" key="1">
    <citation type="submission" date="2023-11" db="EMBL/GenBank/DDBJ databases">
        <authorList>
            <person name="Poullet M."/>
        </authorList>
    </citation>
    <scope>NUCLEOTIDE SEQUENCE</scope>
    <source>
        <strain evidence="1">E1834</strain>
    </source>
</reference>
<proteinExistence type="predicted"/>
<dbReference type="EMBL" id="CAVMJV010000001">
    <property type="protein sequence ID" value="CAK5010135.1"/>
    <property type="molecule type" value="Genomic_DNA"/>
</dbReference>